<evidence type="ECO:0000259" key="7">
    <source>
        <dbReference type="PROSITE" id="PS50109"/>
    </source>
</evidence>
<keyword evidence="3" id="KW-0597">Phosphoprotein</keyword>
<dbReference type="InterPro" id="IPR050736">
    <property type="entry name" value="Sensor_HK_Regulatory"/>
</dbReference>
<accession>A0A455T0N5</accession>
<dbReference type="SMART" id="SM00388">
    <property type="entry name" value="HisKA"/>
    <property type="match status" value="1"/>
</dbReference>
<evidence type="ECO:0000256" key="5">
    <source>
        <dbReference type="ARBA" id="ARBA00022777"/>
    </source>
</evidence>
<dbReference type="CDD" id="cd00082">
    <property type="entry name" value="HisKA"/>
    <property type="match status" value="1"/>
</dbReference>
<dbReference type="InterPro" id="IPR003594">
    <property type="entry name" value="HATPase_dom"/>
</dbReference>
<evidence type="ECO:0000256" key="1">
    <source>
        <dbReference type="ARBA" id="ARBA00000085"/>
    </source>
</evidence>
<dbReference type="EMBL" id="AP019376">
    <property type="protein sequence ID" value="BBH90924.1"/>
    <property type="molecule type" value="Genomic_DNA"/>
</dbReference>
<evidence type="ECO:0000313" key="8">
    <source>
        <dbReference type="EMBL" id="BBH90924.1"/>
    </source>
</evidence>
<dbReference type="InterPro" id="IPR005467">
    <property type="entry name" value="His_kinase_dom"/>
</dbReference>
<name>A0A455T0N5_9CHLR</name>
<evidence type="ECO:0000256" key="2">
    <source>
        <dbReference type="ARBA" id="ARBA00012438"/>
    </source>
</evidence>
<dbReference type="InterPro" id="IPR004358">
    <property type="entry name" value="Sig_transdc_His_kin-like_C"/>
</dbReference>
<evidence type="ECO:0000256" key="6">
    <source>
        <dbReference type="ARBA" id="ARBA00023012"/>
    </source>
</evidence>
<evidence type="ECO:0000256" key="4">
    <source>
        <dbReference type="ARBA" id="ARBA00022679"/>
    </source>
</evidence>
<dbReference type="InterPro" id="IPR036890">
    <property type="entry name" value="HATPase_C_sf"/>
</dbReference>
<dbReference type="Pfam" id="PF00512">
    <property type="entry name" value="HisKA"/>
    <property type="match status" value="1"/>
</dbReference>
<keyword evidence="6" id="KW-0902">Two-component regulatory system</keyword>
<dbReference type="FunFam" id="3.30.565.10:FF:000006">
    <property type="entry name" value="Sensor histidine kinase WalK"/>
    <property type="match status" value="1"/>
</dbReference>
<dbReference type="InterPro" id="IPR003661">
    <property type="entry name" value="HisK_dim/P_dom"/>
</dbReference>
<dbReference type="PANTHER" id="PTHR43711:SF31">
    <property type="entry name" value="HISTIDINE KINASE"/>
    <property type="match status" value="1"/>
</dbReference>
<dbReference type="AlphaFoldDB" id="A0A455T0N5"/>
<keyword evidence="4" id="KW-0808">Transferase</keyword>
<dbReference type="PROSITE" id="PS50109">
    <property type="entry name" value="HIS_KIN"/>
    <property type="match status" value="1"/>
</dbReference>
<dbReference type="Gene3D" id="3.30.565.10">
    <property type="entry name" value="Histidine kinase-like ATPase, C-terminal domain"/>
    <property type="match status" value="1"/>
</dbReference>
<dbReference type="InterPro" id="IPR036097">
    <property type="entry name" value="HisK_dim/P_sf"/>
</dbReference>
<sequence>MLNHRRFAGIVYSVQALLNCSDTSLILACHDATLRHPLLQRLPFYLHQELSFFSVTHTEYLLYDSRIQSLCDIVLQTGHIWYYRHAQRDVMLAAPLERPQGLLGLLLCSRKEPFTPGDFRLLQQTLPRFSQDVERSLEELSSSLFLSEQSSMQDQYEFLSLVCHELRRPLTTIKGYTGLLQSCDDAIESARRQRYLQAILTAIQHLEAAMNDLFDISCLTSGRFTLHCQWIDLVSLCTELIEQEQERIEEARPGCYTLRLHVETPLPPIWADPHRVRQILANILDNAIKYSPQGGLIEMLLQQQAIPKQPPRINITVRDHGIGITPRQQRTLFQPFSRLHHPATSQVSGLGLGLYLSRKLAEAMQGQLVLQSVEGKGTNVTLQLPIAPTARQNDLPSSTTCEIRHSLL</sequence>
<dbReference type="GO" id="GO:0000155">
    <property type="term" value="F:phosphorelay sensor kinase activity"/>
    <property type="evidence" value="ECO:0007669"/>
    <property type="project" value="InterPro"/>
</dbReference>
<organism evidence="8">
    <name type="scientific">Thermosporothrix sp. COM3</name>
    <dbReference type="NCBI Taxonomy" id="2490863"/>
    <lineage>
        <taxon>Bacteria</taxon>
        <taxon>Bacillati</taxon>
        <taxon>Chloroflexota</taxon>
        <taxon>Ktedonobacteria</taxon>
        <taxon>Ktedonobacterales</taxon>
        <taxon>Thermosporotrichaceae</taxon>
        <taxon>Thermosporothrix</taxon>
    </lineage>
</organism>
<dbReference type="Pfam" id="PF02518">
    <property type="entry name" value="HATPase_c"/>
    <property type="match status" value="1"/>
</dbReference>
<dbReference type="SMART" id="SM00387">
    <property type="entry name" value="HATPase_c"/>
    <property type="match status" value="1"/>
</dbReference>
<dbReference type="SUPFAM" id="SSF47384">
    <property type="entry name" value="Homodimeric domain of signal transducing histidine kinase"/>
    <property type="match status" value="1"/>
</dbReference>
<proteinExistence type="predicted"/>
<evidence type="ECO:0000256" key="3">
    <source>
        <dbReference type="ARBA" id="ARBA00022553"/>
    </source>
</evidence>
<dbReference type="PANTHER" id="PTHR43711">
    <property type="entry name" value="TWO-COMPONENT HISTIDINE KINASE"/>
    <property type="match status" value="1"/>
</dbReference>
<reference evidence="8" key="1">
    <citation type="submission" date="2018-12" db="EMBL/GenBank/DDBJ databases">
        <title>Novel natural products biosynthetic potential of the class Ktedonobacteria.</title>
        <authorList>
            <person name="Zheng Y."/>
            <person name="Saitou A."/>
            <person name="Wang C.M."/>
            <person name="Toyoda A."/>
            <person name="Minakuchi Y."/>
            <person name="Sekiguchi Y."/>
            <person name="Ueda K."/>
            <person name="Takano H."/>
            <person name="Sakai Y."/>
            <person name="Yokota A."/>
            <person name="Yabe S."/>
        </authorList>
    </citation>
    <scope>NUCLEOTIDE SEQUENCE</scope>
    <source>
        <strain evidence="8">COM3</strain>
    </source>
</reference>
<feature type="domain" description="Histidine kinase" evidence="7">
    <location>
        <begin position="161"/>
        <end position="388"/>
    </location>
</feature>
<comment type="catalytic activity">
    <reaction evidence="1">
        <text>ATP + protein L-histidine = ADP + protein N-phospho-L-histidine.</text>
        <dbReference type="EC" id="2.7.13.3"/>
    </reaction>
</comment>
<dbReference type="PRINTS" id="PR00344">
    <property type="entry name" value="BCTRLSENSOR"/>
</dbReference>
<protein>
    <recommendedName>
        <fullName evidence="2">histidine kinase</fullName>
        <ecNumber evidence="2">2.7.13.3</ecNumber>
    </recommendedName>
</protein>
<dbReference type="Gene3D" id="1.10.287.130">
    <property type="match status" value="1"/>
</dbReference>
<dbReference type="SUPFAM" id="SSF55874">
    <property type="entry name" value="ATPase domain of HSP90 chaperone/DNA topoisomerase II/histidine kinase"/>
    <property type="match status" value="1"/>
</dbReference>
<keyword evidence="5" id="KW-0418">Kinase</keyword>
<dbReference type="EC" id="2.7.13.3" evidence="2"/>
<gene>
    <name evidence="8" type="ORF">KTC_56750</name>
</gene>